<dbReference type="GO" id="GO:0016301">
    <property type="term" value="F:kinase activity"/>
    <property type="evidence" value="ECO:0007669"/>
    <property type="project" value="UniProtKB-KW"/>
</dbReference>
<feature type="transmembrane region" description="Helical" evidence="1">
    <location>
        <begin position="95"/>
        <end position="116"/>
    </location>
</feature>
<feature type="transmembrane region" description="Helical" evidence="1">
    <location>
        <begin position="12"/>
        <end position="31"/>
    </location>
</feature>
<protein>
    <submittedName>
        <fullName evidence="4">GHKL domain-containing protein</fullName>
    </submittedName>
    <submittedName>
        <fullName evidence="3">Sensory histidine kinase DcuS</fullName>
    </submittedName>
</protein>
<dbReference type="GO" id="GO:0016829">
    <property type="term" value="F:lyase activity"/>
    <property type="evidence" value="ECO:0007669"/>
    <property type="project" value="UniProtKB-KW"/>
</dbReference>
<dbReference type="Proteomes" id="UP000068026">
    <property type="component" value="Chromosome"/>
</dbReference>
<dbReference type="GO" id="GO:0042802">
    <property type="term" value="F:identical protein binding"/>
    <property type="evidence" value="ECO:0007669"/>
    <property type="project" value="TreeGrafter"/>
</dbReference>
<dbReference type="OrthoDB" id="9816523at2"/>
<reference evidence="4" key="3">
    <citation type="submission" date="2016-11" db="EMBL/GenBank/DDBJ databases">
        <authorList>
            <person name="Varghese N."/>
            <person name="Submissions S."/>
        </authorList>
    </citation>
    <scope>NUCLEOTIDE SEQUENCE</scope>
    <source>
        <strain evidence="4">DSM 1682</strain>
    </source>
</reference>
<dbReference type="Gene3D" id="3.30.565.10">
    <property type="entry name" value="Histidine kinase-like ATPase, C-terminal domain"/>
    <property type="match status" value="1"/>
</dbReference>
<feature type="transmembrane region" description="Helical" evidence="1">
    <location>
        <begin position="66"/>
        <end position="83"/>
    </location>
</feature>
<dbReference type="InterPro" id="IPR036890">
    <property type="entry name" value="HATPase_C_sf"/>
</dbReference>
<keyword evidence="3" id="KW-0418">Kinase</keyword>
<keyword evidence="1" id="KW-0812">Transmembrane</keyword>
<dbReference type="KEGG" id="cpro:CPRO_12140"/>
<evidence type="ECO:0000313" key="3">
    <source>
        <dbReference type="EMBL" id="AMJ40807.1"/>
    </source>
</evidence>
<gene>
    <name evidence="3" type="ORF">CPRO_12140</name>
    <name evidence="4" type="ORF">SAMN02745151_01625</name>
</gene>
<evidence type="ECO:0000313" key="6">
    <source>
        <dbReference type="Proteomes" id="UP000184204"/>
    </source>
</evidence>
<dbReference type="AlphaFoldDB" id="A0A0X1U779"/>
<keyword evidence="3" id="KW-0808">Transferase</keyword>
<dbReference type="Proteomes" id="UP000184204">
    <property type="component" value="Unassembled WGS sequence"/>
</dbReference>
<name>A0A0X1U779_ANAPI</name>
<evidence type="ECO:0000256" key="1">
    <source>
        <dbReference type="SAM" id="Phobius"/>
    </source>
</evidence>
<dbReference type="PANTHER" id="PTHR40448">
    <property type="entry name" value="TWO-COMPONENT SENSOR HISTIDINE KINASE"/>
    <property type="match status" value="1"/>
</dbReference>
<evidence type="ECO:0000259" key="2">
    <source>
        <dbReference type="Pfam" id="PF14501"/>
    </source>
</evidence>
<reference evidence="5" key="2">
    <citation type="submission" date="2016-01" db="EMBL/GenBank/DDBJ databases">
        <authorList>
            <person name="Poehlein A."/>
            <person name="Schlien K."/>
            <person name="Gottschalk G."/>
            <person name="Buckel W."/>
            <person name="Daniel R."/>
        </authorList>
    </citation>
    <scope>NUCLEOTIDE SEQUENCE [LARGE SCALE GENOMIC DNA]</scope>
    <source>
        <strain evidence="5">X2</strain>
    </source>
</reference>
<feature type="transmembrane region" description="Helical" evidence="1">
    <location>
        <begin position="122"/>
        <end position="142"/>
    </location>
</feature>
<feature type="transmembrane region" description="Helical" evidence="1">
    <location>
        <begin position="43"/>
        <end position="60"/>
    </location>
</feature>
<feature type="transmembrane region" description="Helical" evidence="1">
    <location>
        <begin position="181"/>
        <end position="202"/>
    </location>
</feature>
<reference evidence="3 5" key="1">
    <citation type="journal article" date="2016" name="Genome Announc.">
        <title>Complete Genome Sequence of the Amino Acid-Fermenting Clostridium propionicum X2 (DSM 1682).</title>
        <authorList>
            <person name="Poehlein A."/>
            <person name="Schlien K."/>
            <person name="Chowdhury N.P."/>
            <person name="Gottschalk G."/>
            <person name="Buckel W."/>
            <person name="Daniel R."/>
        </authorList>
    </citation>
    <scope>NUCLEOTIDE SEQUENCE [LARGE SCALE GENOMIC DNA]</scope>
    <source>
        <strain evidence="3 5">X2</strain>
    </source>
</reference>
<dbReference type="RefSeq" id="WP_066049021.1">
    <property type="nucleotide sequence ID" value="NZ_CP014223.1"/>
</dbReference>
<dbReference type="EMBL" id="CP014223">
    <property type="protein sequence ID" value="AMJ40807.1"/>
    <property type="molecule type" value="Genomic_DNA"/>
</dbReference>
<dbReference type="SUPFAM" id="SSF55874">
    <property type="entry name" value="ATPase domain of HSP90 chaperone/DNA topoisomerase II/histidine kinase"/>
    <property type="match status" value="1"/>
</dbReference>
<dbReference type="EMBL" id="FQUA01000006">
    <property type="protein sequence ID" value="SHE73910.1"/>
    <property type="molecule type" value="Genomic_DNA"/>
</dbReference>
<keyword evidence="1" id="KW-0472">Membrane</keyword>
<feature type="domain" description="Sensor histidine kinase NatK-like C-terminal" evidence="2">
    <location>
        <begin position="320"/>
        <end position="420"/>
    </location>
</feature>
<feature type="transmembrane region" description="Helical" evidence="1">
    <location>
        <begin position="154"/>
        <end position="175"/>
    </location>
</feature>
<evidence type="ECO:0000313" key="5">
    <source>
        <dbReference type="Proteomes" id="UP000068026"/>
    </source>
</evidence>
<keyword evidence="5" id="KW-1185">Reference proteome</keyword>
<dbReference type="Pfam" id="PF14501">
    <property type="entry name" value="HATPase_c_5"/>
    <property type="match status" value="1"/>
</dbReference>
<keyword evidence="1" id="KW-1133">Transmembrane helix</keyword>
<sequence length="423" mass="49186">MEAISYNEVIYLISNAFRIFAIKLFLEFFFFKKNLRWQPWTQTAVLFLYFIINSGVYLFARNPVLTVITNAVLFVVLTLPYRASIGRRLFATCSIFMIGVICEGIVARTAILLYGLCPKIEIITYVVSNFLLYFIILIMRRFFIEREDIYLPKLHWLCITIIPCISSIADISLILGGYEQWVNVTVISSLFIINIAFFYLYAQVVEKYEVEMQNQSLSHQNKAYQQQLVVIRTAEDNMKRLQHDFKNHLIAIKELSSNCNTENFKEYFQALEEKIDMKSEFVMTGNESLDGLINYKLQTLYDLGVKVELNINIPQNINIHAFDEIVILGNLLDNAIRALQEQENGFFRMDFVYDRGTILLHIRNSFLGEIKKKGNTFFSTKKDSNEPHGIGLSNVKRIVEKYSGVLTILTEENYFDVEIVMYV</sequence>
<dbReference type="InterPro" id="IPR032834">
    <property type="entry name" value="NatK-like_C"/>
</dbReference>
<proteinExistence type="predicted"/>
<accession>A0A0X1U779</accession>
<dbReference type="PANTHER" id="PTHR40448:SF1">
    <property type="entry name" value="TWO-COMPONENT SENSOR HISTIDINE KINASE"/>
    <property type="match status" value="1"/>
</dbReference>
<organism evidence="4 6">
    <name type="scientific">Anaerotignum propionicum DSM 1682</name>
    <dbReference type="NCBI Taxonomy" id="991789"/>
    <lineage>
        <taxon>Bacteria</taxon>
        <taxon>Bacillati</taxon>
        <taxon>Bacillota</taxon>
        <taxon>Clostridia</taxon>
        <taxon>Lachnospirales</taxon>
        <taxon>Anaerotignaceae</taxon>
        <taxon>Anaerotignum</taxon>
    </lineage>
</organism>
<reference evidence="6" key="4">
    <citation type="submission" date="2016-11" db="EMBL/GenBank/DDBJ databases">
        <authorList>
            <person name="Jaros S."/>
            <person name="Januszkiewicz K."/>
            <person name="Wedrychowicz H."/>
        </authorList>
    </citation>
    <scope>NUCLEOTIDE SEQUENCE [LARGE SCALE GENOMIC DNA]</scope>
    <source>
        <strain evidence="6">DSM 1682</strain>
    </source>
</reference>
<evidence type="ECO:0000313" key="4">
    <source>
        <dbReference type="EMBL" id="SHE73910.1"/>
    </source>
</evidence>
<dbReference type="CDD" id="cd16935">
    <property type="entry name" value="HATPase_AgrC-ComD-like"/>
    <property type="match status" value="1"/>
</dbReference>
<keyword evidence="3" id="KW-0456">Lyase</keyword>